<evidence type="ECO:0000259" key="11">
    <source>
        <dbReference type="Pfam" id="PF00712"/>
    </source>
</evidence>
<dbReference type="Pfam" id="PF02767">
    <property type="entry name" value="DNA_pol3_beta_2"/>
    <property type="match status" value="1"/>
</dbReference>
<name>A0A4R3KWX2_9SPHI</name>
<reference evidence="14 15" key="1">
    <citation type="submission" date="2019-03" db="EMBL/GenBank/DDBJ databases">
        <title>Genomic Encyclopedia of Type Strains, Phase IV (KMG-IV): sequencing the most valuable type-strain genomes for metagenomic binning, comparative biology and taxonomic classification.</title>
        <authorList>
            <person name="Goeker M."/>
        </authorList>
    </citation>
    <scope>NUCLEOTIDE SEQUENCE [LARGE SCALE GENOMIC DNA]</scope>
    <source>
        <strain evidence="14 15">DSM 21100</strain>
    </source>
</reference>
<feature type="domain" description="DNA polymerase III beta sliding clamp N-terminal" evidence="11">
    <location>
        <begin position="1"/>
        <end position="120"/>
    </location>
</feature>
<dbReference type="Pfam" id="PF00712">
    <property type="entry name" value="DNA_pol3_beta"/>
    <property type="match status" value="1"/>
</dbReference>
<accession>A0A4R3KWX2</accession>
<dbReference type="CDD" id="cd00140">
    <property type="entry name" value="beta_clamp"/>
    <property type="match status" value="1"/>
</dbReference>
<keyword evidence="7 10" id="KW-0235">DNA replication</keyword>
<evidence type="ECO:0000256" key="9">
    <source>
        <dbReference type="ARBA" id="ARBA00023125"/>
    </source>
</evidence>
<evidence type="ECO:0000256" key="7">
    <source>
        <dbReference type="ARBA" id="ARBA00022705"/>
    </source>
</evidence>
<dbReference type="NCBIfam" id="TIGR00663">
    <property type="entry name" value="dnan"/>
    <property type="match status" value="1"/>
</dbReference>
<dbReference type="Pfam" id="PF02768">
    <property type="entry name" value="DNA_pol3_beta_3"/>
    <property type="match status" value="1"/>
</dbReference>
<evidence type="ECO:0000259" key="13">
    <source>
        <dbReference type="Pfam" id="PF02768"/>
    </source>
</evidence>
<dbReference type="InterPro" id="IPR022637">
    <property type="entry name" value="DNA_polIII_beta_cen"/>
</dbReference>
<keyword evidence="15" id="KW-1185">Reference proteome</keyword>
<dbReference type="InterPro" id="IPR046938">
    <property type="entry name" value="DNA_clamp_sf"/>
</dbReference>
<dbReference type="SUPFAM" id="SSF55979">
    <property type="entry name" value="DNA clamp"/>
    <property type="match status" value="3"/>
</dbReference>
<gene>
    <name evidence="14" type="ORF">EDD80_101499</name>
</gene>
<keyword evidence="8 10" id="KW-0239">DNA-directed DNA polymerase</keyword>
<dbReference type="GO" id="GO:0003677">
    <property type="term" value="F:DNA binding"/>
    <property type="evidence" value="ECO:0007669"/>
    <property type="project" value="UniProtKB-UniRule"/>
</dbReference>
<dbReference type="PIRSF" id="PIRSF000804">
    <property type="entry name" value="DNA_pol_III_b"/>
    <property type="match status" value="1"/>
</dbReference>
<dbReference type="OrthoDB" id="8421503at2"/>
<dbReference type="Gene3D" id="3.10.150.10">
    <property type="entry name" value="DNA Polymerase III, subunit A, domain 2"/>
    <property type="match status" value="1"/>
</dbReference>
<dbReference type="GO" id="GO:0006271">
    <property type="term" value="P:DNA strand elongation involved in DNA replication"/>
    <property type="evidence" value="ECO:0007669"/>
    <property type="project" value="TreeGrafter"/>
</dbReference>
<evidence type="ECO:0000256" key="8">
    <source>
        <dbReference type="ARBA" id="ARBA00022932"/>
    </source>
</evidence>
<dbReference type="GO" id="GO:0009360">
    <property type="term" value="C:DNA polymerase III complex"/>
    <property type="evidence" value="ECO:0007669"/>
    <property type="project" value="InterPro"/>
</dbReference>
<evidence type="ECO:0000256" key="2">
    <source>
        <dbReference type="ARBA" id="ARBA00010752"/>
    </source>
</evidence>
<dbReference type="PANTHER" id="PTHR30478">
    <property type="entry name" value="DNA POLYMERASE III SUBUNIT BETA"/>
    <property type="match status" value="1"/>
</dbReference>
<keyword evidence="6 10" id="KW-0548">Nucleotidyltransferase</keyword>
<dbReference type="RefSeq" id="WP_132127738.1">
    <property type="nucleotide sequence ID" value="NZ_CP042432.1"/>
</dbReference>
<evidence type="ECO:0000259" key="12">
    <source>
        <dbReference type="Pfam" id="PF02767"/>
    </source>
</evidence>
<comment type="function">
    <text evidence="10">Confers DNA tethering and processivity to DNA polymerases and other proteins. Acts as a clamp, forming a ring around DNA (a reaction catalyzed by the clamp-loading complex) which diffuses in an ATP-independent manner freely and bidirectionally along dsDNA. Initially characterized for its ability to contact the catalytic subunit of DNA polymerase III (Pol III), a complex, multichain enzyme responsible for most of the replicative synthesis in bacteria; Pol III exhibits 3'-5' exonuclease proofreading activity. The beta chain is required for initiation of replication as well as for processivity of DNA replication.</text>
</comment>
<dbReference type="InterPro" id="IPR022635">
    <property type="entry name" value="DNA_polIII_beta_C"/>
</dbReference>
<evidence type="ECO:0000313" key="15">
    <source>
        <dbReference type="Proteomes" id="UP000295807"/>
    </source>
</evidence>
<dbReference type="GO" id="GO:0005737">
    <property type="term" value="C:cytoplasm"/>
    <property type="evidence" value="ECO:0007669"/>
    <property type="project" value="UniProtKB-SubCell"/>
</dbReference>
<evidence type="ECO:0000256" key="4">
    <source>
        <dbReference type="ARBA" id="ARBA00022490"/>
    </source>
</evidence>
<evidence type="ECO:0000256" key="3">
    <source>
        <dbReference type="ARBA" id="ARBA00021035"/>
    </source>
</evidence>
<sequence>MRFIVSTSALLKHLQAISGALSSNTVLPILENFLFEIHDGSLRISATDLQTSMSTNLQVEARDSGKIAIPSRILIDTLKTLPEQPVTFTINNETHAIEISAGEGKYKLAGEDGDDFPKIPVIENASSISLPADVLTNAITKTLFAVSNDELRPNMTGVYCQMAGGEIIFVATDAHKLVRYTRKDVSSEAASSFIIPKKALTLLKNTLPDDDSTVSIDYNASNAFFRFGQLHLICRLIDEKYPDYEAVIPANNPNKLTLDRSQFLNCLKRVVIYSNKTTHQVRLKISGSELSISSEDPDFANEAYERLTCQYEGEDMEIGFNARFLIDMLATLDSDEVVVEMSTPNRAGLIIPTNQDEQEDILMLVMPVMLNNY</sequence>
<dbReference type="Proteomes" id="UP000295807">
    <property type="component" value="Unassembled WGS sequence"/>
</dbReference>
<evidence type="ECO:0000256" key="6">
    <source>
        <dbReference type="ARBA" id="ARBA00022695"/>
    </source>
</evidence>
<protein>
    <recommendedName>
        <fullName evidence="3 10">Beta sliding clamp</fullName>
    </recommendedName>
</protein>
<keyword evidence="5 10" id="KW-0808">Transferase</keyword>
<organism evidence="14 15">
    <name type="scientific">Anseongella ginsenosidimutans</name>
    <dbReference type="NCBI Taxonomy" id="496056"/>
    <lineage>
        <taxon>Bacteria</taxon>
        <taxon>Pseudomonadati</taxon>
        <taxon>Bacteroidota</taxon>
        <taxon>Sphingobacteriia</taxon>
        <taxon>Sphingobacteriales</taxon>
        <taxon>Sphingobacteriaceae</taxon>
        <taxon>Anseongella</taxon>
    </lineage>
</organism>
<proteinExistence type="inferred from homology"/>
<dbReference type="SMART" id="SM00480">
    <property type="entry name" value="POL3Bc"/>
    <property type="match status" value="1"/>
</dbReference>
<comment type="subunit">
    <text evidence="10">Forms a ring-shaped head-to-tail homodimer around DNA.</text>
</comment>
<evidence type="ECO:0000256" key="1">
    <source>
        <dbReference type="ARBA" id="ARBA00004496"/>
    </source>
</evidence>
<dbReference type="Gene3D" id="3.70.10.10">
    <property type="match status" value="1"/>
</dbReference>
<comment type="caution">
    <text evidence="14">The sequence shown here is derived from an EMBL/GenBank/DDBJ whole genome shotgun (WGS) entry which is preliminary data.</text>
</comment>
<evidence type="ECO:0000313" key="14">
    <source>
        <dbReference type="EMBL" id="TCS90299.1"/>
    </source>
</evidence>
<keyword evidence="9" id="KW-0238">DNA-binding</keyword>
<dbReference type="AlphaFoldDB" id="A0A4R3KWX2"/>
<feature type="domain" description="DNA polymerase III beta sliding clamp central" evidence="12">
    <location>
        <begin position="130"/>
        <end position="243"/>
    </location>
</feature>
<comment type="subcellular location">
    <subcellularLocation>
        <location evidence="1 10">Cytoplasm</location>
    </subcellularLocation>
</comment>
<dbReference type="GO" id="GO:0008408">
    <property type="term" value="F:3'-5' exonuclease activity"/>
    <property type="evidence" value="ECO:0007669"/>
    <property type="project" value="InterPro"/>
</dbReference>
<keyword evidence="4 10" id="KW-0963">Cytoplasm</keyword>
<comment type="similarity">
    <text evidence="2 10">Belongs to the beta sliding clamp family.</text>
</comment>
<dbReference type="GO" id="GO:0003887">
    <property type="term" value="F:DNA-directed DNA polymerase activity"/>
    <property type="evidence" value="ECO:0007669"/>
    <property type="project" value="UniProtKB-UniRule"/>
</dbReference>
<dbReference type="InterPro" id="IPR001001">
    <property type="entry name" value="DNA_polIII_beta"/>
</dbReference>
<dbReference type="InterPro" id="IPR022634">
    <property type="entry name" value="DNA_polIII_beta_N"/>
</dbReference>
<feature type="domain" description="DNA polymerase III beta sliding clamp C-terminal" evidence="13">
    <location>
        <begin position="247"/>
        <end position="363"/>
    </location>
</feature>
<evidence type="ECO:0000256" key="10">
    <source>
        <dbReference type="PIRNR" id="PIRNR000804"/>
    </source>
</evidence>
<evidence type="ECO:0000256" key="5">
    <source>
        <dbReference type="ARBA" id="ARBA00022679"/>
    </source>
</evidence>
<dbReference type="PANTHER" id="PTHR30478:SF0">
    <property type="entry name" value="BETA SLIDING CLAMP"/>
    <property type="match status" value="1"/>
</dbReference>
<dbReference type="EMBL" id="SMAD01000001">
    <property type="protein sequence ID" value="TCS90299.1"/>
    <property type="molecule type" value="Genomic_DNA"/>
</dbReference>